<dbReference type="Gene3D" id="3.20.20.140">
    <property type="entry name" value="Metal-dependent hydrolases"/>
    <property type="match status" value="1"/>
</dbReference>
<feature type="domain" description="Amidohydrolase 3" evidence="1">
    <location>
        <begin position="37"/>
        <end position="385"/>
    </location>
</feature>
<proteinExistence type="predicted"/>
<keyword evidence="3" id="KW-1185">Reference proteome</keyword>
<name>A0ABT6PQ34_9PSEU</name>
<organism evidence="2 3">
    <name type="scientific">Saccharopolyspora ipomoeae</name>
    <dbReference type="NCBI Taxonomy" id="3042027"/>
    <lineage>
        <taxon>Bacteria</taxon>
        <taxon>Bacillati</taxon>
        <taxon>Actinomycetota</taxon>
        <taxon>Actinomycetes</taxon>
        <taxon>Pseudonocardiales</taxon>
        <taxon>Pseudonocardiaceae</taxon>
        <taxon>Saccharopolyspora</taxon>
    </lineage>
</organism>
<dbReference type="InterPro" id="IPR013108">
    <property type="entry name" value="Amidohydro_3"/>
</dbReference>
<dbReference type="PANTHER" id="PTHR32027:SF9">
    <property type="entry name" value="BLL3847 PROTEIN"/>
    <property type="match status" value="1"/>
</dbReference>
<dbReference type="SUPFAM" id="SSF51338">
    <property type="entry name" value="Composite domain of metallo-dependent hydrolases"/>
    <property type="match status" value="1"/>
</dbReference>
<dbReference type="Gene3D" id="2.30.40.10">
    <property type="entry name" value="Urease, subunit C, domain 1"/>
    <property type="match status" value="1"/>
</dbReference>
<evidence type="ECO:0000259" key="1">
    <source>
        <dbReference type="Pfam" id="PF07969"/>
    </source>
</evidence>
<accession>A0ABT6PQ34</accession>
<dbReference type="EMBL" id="JASAOF010000009">
    <property type="protein sequence ID" value="MDI2030121.1"/>
    <property type="molecule type" value="Genomic_DNA"/>
</dbReference>
<reference evidence="2 3" key="1">
    <citation type="submission" date="2023-04" db="EMBL/GenBank/DDBJ databases">
        <title>Draft genome sequence of Saccharopolyspora sp. TS4A08 isolated from sweet potato rhizospheric soil.</title>
        <authorList>
            <person name="Suksaard P."/>
            <person name="Duangmal K."/>
        </authorList>
    </citation>
    <scope>NUCLEOTIDE SEQUENCE [LARGE SCALE GENOMIC DNA]</scope>
    <source>
        <strain evidence="2 3">TS4A08</strain>
    </source>
</reference>
<sequence length="392" mass="42224">MHSLVVRNVRPSGADSPTDLAVVDGRFTDGPVPADAEVVDADGRIALPALVNAHIHPDKTTWGGPWVSRRPAKGIADHCEQDAELFRSQPRAVAERSLGLMTHAVTRGTRAMRAHADVAPAYDLACLDGVAQARDRLRHALDVEIVAFPQHGVLRAPGTRELLEEAARTGAIDVVGGIDPVGFDHALDEQLDLVFDLADRHAVGVDLHLHDRGEAGTTTLRAVIDRTRALALRGKVTVSHVFGLPGLPDREFDEIASAMVDLDISLTTVAPSETRVLPVARLREHGVRVGLGTDGVRDAWSPFGDADMLHRVHQLGWITGARTDEELADCYRVAADDSADVMNLPRVDFTPGSPADFLLVRGECLPQIVVDTPRPDVVVHAGRVVARDGEVR</sequence>
<dbReference type="PANTHER" id="PTHR32027">
    <property type="entry name" value="CYTOSINE DEAMINASE"/>
    <property type="match status" value="1"/>
</dbReference>
<dbReference type="InterPro" id="IPR032466">
    <property type="entry name" value="Metal_Hydrolase"/>
</dbReference>
<dbReference type="NCBIfam" id="NF004636">
    <property type="entry name" value="PRK05985.1"/>
    <property type="match status" value="1"/>
</dbReference>
<dbReference type="SUPFAM" id="SSF51556">
    <property type="entry name" value="Metallo-dependent hydrolases"/>
    <property type="match status" value="1"/>
</dbReference>
<dbReference type="Proteomes" id="UP001237595">
    <property type="component" value="Unassembled WGS sequence"/>
</dbReference>
<evidence type="ECO:0000313" key="2">
    <source>
        <dbReference type="EMBL" id="MDI2030121.1"/>
    </source>
</evidence>
<protein>
    <submittedName>
        <fullName evidence="2">Amidohydrolase</fullName>
    </submittedName>
</protein>
<dbReference type="CDD" id="cd01293">
    <property type="entry name" value="Bact_CD"/>
    <property type="match status" value="1"/>
</dbReference>
<evidence type="ECO:0000313" key="3">
    <source>
        <dbReference type="Proteomes" id="UP001237595"/>
    </source>
</evidence>
<dbReference type="InterPro" id="IPR052349">
    <property type="entry name" value="Metallo-hydrolase_Enzymes"/>
</dbReference>
<dbReference type="InterPro" id="IPR011059">
    <property type="entry name" value="Metal-dep_hydrolase_composite"/>
</dbReference>
<dbReference type="Pfam" id="PF07969">
    <property type="entry name" value="Amidohydro_3"/>
    <property type="match status" value="1"/>
</dbReference>
<gene>
    <name evidence="2" type="ORF">QFW96_15945</name>
</gene>
<dbReference type="RefSeq" id="WP_281456436.1">
    <property type="nucleotide sequence ID" value="NZ_JASAOF010000009.1"/>
</dbReference>
<comment type="caution">
    <text evidence="2">The sequence shown here is derived from an EMBL/GenBank/DDBJ whole genome shotgun (WGS) entry which is preliminary data.</text>
</comment>